<evidence type="ECO:0000313" key="2">
    <source>
        <dbReference type="Proteomes" id="UP000645462"/>
    </source>
</evidence>
<dbReference type="InterPro" id="IPR021251">
    <property type="entry name" value="DUF2793"/>
</dbReference>
<dbReference type="RefSeq" id="WP_188484056.1">
    <property type="nucleotide sequence ID" value="NZ_BMFC01000019.1"/>
</dbReference>
<accession>A0ABQ1LCT1</accession>
<proteinExistence type="predicted"/>
<dbReference type="Proteomes" id="UP000645462">
    <property type="component" value="Unassembled WGS sequence"/>
</dbReference>
<comment type="caution">
    <text evidence="1">The sequence shown here is derived from an EMBL/GenBank/DDBJ whole genome shotgun (WGS) entry which is preliminary data.</text>
</comment>
<dbReference type="EMBL" id="BMFC01000019">
    <property type="protein sequence ID" value="GGC20825.1"/>
    <property type="molecule type" value="Genomic_DNA"/>
</dbReference>
<protein>
    <submittedName>
        <fullName evidence="1">Ribonuclease III</fullName>
    </submittedName>
</protein>
<dbReference type="Pfam" id="PF10983">
    <property type="entry name" value="DUF2793"/>
    <property type="match status" value="1"/>
</dbReference>
<organism evidence="1 2">
    <name type="scientific">Marivita lacus</name>
    <dbReference type="NCBI Taxonomy" id="1323742"/>
    <lineage>
        <taxon>Bacteria</taxon>
        <taxon>Pseudomonadati</taxon>
        <taxon>Pseudomonadota</taxon>
        <taxon>Alphaproteobacteria</taxon>
        <taxon>Rhodobacterales</taxon>
        <taxon>Roseobacteraceae</taxon>
        <taxon>Marivita</taxon>
    </lineage>
</organism>
<evidence type="ECO:0000313" key="1">
    <source>
        <dbReference type="EMBL" id="GGC20825.1"/>
    </source>
</evidence>
<reference evidence="2" key="1">
    <citation type="journal article" date="2019" name="Int. J. Syst. Evol. Microbiol.">
        <title>The Global Catalogue of Microorganisms (GCM) 10K type strain sequencing project: providing services to taxonomists for standard genome sequencing and annotation.</title>
        <authorList>
            <consortium name="The Broad Institute Genomics Platform"/>
            <consortium name="The Broad Institute Genome Sequencing Center for Infectious Disease"/>
            <person name="Wu L."/>
            <person name="Ma J."/>
        </authorList>
    </citation>
    <scope>NUCLEOTIDE SEQUENCE [LARGE SCALE GENOMIC DNA]</scope>
    <source>
        <strain evidence="2">CGMCC 1.12478</strain>
    </source>
</reference>
<sequence length="358" mass="36949">MSQTSPLLSLPYIQPAQAQKHVTHNEALRRLDALVQLSVESRALTEPPTSTGEGARFIVATGASGEWAGQDHAIALNAGGAWLFLPPNTGWQAWVADEGTQVVWQDGLWQAQSGGTLPDRLGLGTSADPVNRLSVASPATLLTHEGAGHQLKLNKAASTDTASLLFQTNWSGHAEMGLAGEDAFSIKVSDGTTWTTALSFDPATGAASGAAVSSGPEESNPDALLRVGDGYLKGTILGTVAHNSNGVPTGGVIERGANANGGYVRFADGTQICTSPDIPTGPINNQAGALWQSNHLAWTFPAPFATGLPPVLNGESGNTGAWPTFAPHGVLSTGLKATALIQITVGLTLRLCAIGRWA</sequence>
<keyword evidence="2" id="KW-1185">Reference proteome</keyword>
<gene>
    <name evidence="1" type="ORF">GCM10011363_41900</name>
</gene>
<name>A0ABQ1LCT1_9RHOB</name>